<comment type="similarity">
    <text evidence="2 8">Belongs to the peptidase M14 family.</text>
</comment>
<evidence type="ECO:0000256" key="1">
    <source>
        <dbReference type="ARBA" id="ARBA00001947"/>
    </source>
</evidence>
<evidence type="ECO:0000256" key="5">
    <source>
        <dbReference type="ARBA" id="ARBA00022801"/>
    </source>
</evidence>
<dbReference type="InterPro" id="IPR057247">
    <property type="entry name" value="CARBOXYPEPT_ZN_2"/>
</dbReference>
<evidence type="ECO:0000256" key="2">
    <source>
        <dbReference type="ARBA" id="ARBA00005988"/>
    </source>
</evidence>
<comment type="caution">
    <text evidence="12">The sequence shown here is derived from an EMBL/GenBank/DDBJ whole genome shotgun (WGS) entry which is preliminary data.</text>
</comment>
<evidence type="ECO:0000256" key="3">
    <source>
        <dbReference type="ARBA" id="ARBA00022670"/>
    </source>
</evidence>
<dbReference type="EMBL" id="JBITLV010000002">
    <property type="protein sequence ID" value="MFI7587208.1"/>
    <property type="molecule type" value="Genomic_DNA"/>
</dbReference>
<keyword evidence="5" id="KW-0378">Hydrolase</keyword>
<dbReference type="CDD" id="cd03143">
    <property type="entry name" value="A4_beta-galactosidase_middle_domain"/>
    <property type="match status" value="1"/>
</dbReference>
<evidence type="ECO:0000256" key="10">
    <source>
        <dbReference type="SAM" id="SignalP"/>
    </source>
</evidence>
<evidence type="ECO:0000313" key="12">
    <source>
        <dbReference type="EMBL" id="MFI7587208.1"/>
    </source>
</evidence>
<evidence type="ECO:0000256" key="4">
    <source>
        <dbReference type="ARBA" id="ARBA00022723"/>
    </source>
</evidence>
<dbReference type="PROSITE" id="PS52035">
    <property type="entry name" value="PEPTIDASE_M14"/>
    <property type="match status" value="1"/>
</dbReference>
<reference evidence="12 13" key="1">
    <citation type="submission" date="2024-10" db="EMBL/GenBank/DDBJ databases">
        <title>The Natural Products Discovery Center: Release of the First 8490 Sequenced Strains for Exploring Actinobacteria Biosynthetic Diversity.</title>
        <authorList>
            <person name="Kalkreuter E."/>
            <person name="Kautsar S.A."/>
            <person name="Yang D."/>
            <person name="Bader C.D."/>
            <person name="Teijaro C.N."/>
            <person name="Fluegel L."/>
            <person name="Davis C.M."/>
            <person name="Simpson J.R."/>
            <person name="Lauterbach L."/>
            <person name="Steele A.D."/>
            <person name="Gui C."/>
            <person name="Meng S."/>
            <person name="Li G."/>
            <person name="Viehrig K."/>
            <person name="Ye F."/>
            <person name="Su P."/>
            <person name="Kiefer A.F."/>
            <person name="Nichols A."/>
            <person name="Cepeda A.J."/>
            <person name="Yan W."/>
            <person name="Fan B."/>
            <person name="Jiang Y."/>
            <person name="Adhikari A."/>
            <person name="Zheng C.-J."/>
            <person name="Schuster L."/>
            <person name="Cowan T.M."/>
            <person name="Smanski M.J."/>
            <person name="Chevrette M.G."/>
            <person name="De Carvalho L.P.S."/>
            <person name="Shen B."/>
        </authorList>
    </citation>
    <scope>NUCLEOTIDE SEQUENCE [LARGE SCALE GENOMIC DNA]</scope>
    <source>
        <strain evidence="12 13">NPDC049639</strain>
    </source>
</reference>
<dbReference type="SMART" id="SM00631">
    <property type="entry name" value="Zn_pept"/>
    <property type="match status" value="1"/>
</dbReference>
<comment type="cofactor">
    <cofactor evidence="1">
        <name>Zn(2+)</name>
        <dbReference type="ChEBI" id="CHEBI:29105"/>
    </cofactor>
</comment>
<dbReference type="GO" id="GO:0004180">
    <property type="term" value="F:carboxypeptidase activity"/>
    <property type="evidence" value="ECO:0007669"/>
    <property type="project" value="UniProtKB-KW"/>
</dbReference>
<feature type="signal peptide" evidence="10">
    <location>
        <begin position="1"/>
        <end position="23"/>
    </location>
</feature>
<dbReference type="Pfam" id="PF00246">
    <property type="entry name" value="Peptidase_M14"/>
    <property type="match status" value="1"/>
</dbReference>
<feature type="domain" description="Peptidase M14" evidence="11">
    <location>
        <begin position="120"/>
        <end position="452"/>
    </location>
</feature>
<keyword evidence="13" id="KW-1185">Reference proteome</keyword>
<dbReference type="InterPro" id="IPR000834">
    <property type="entry name" value="Peptidase_M14"/>
</dbReference>
<keyword evidence="6" id="KW-0862">Zinc</keyword>
<dbReference type="PANTHER" id="PTHR11705:SF143">
    <property type="entry name" value="SLL0236 PROTEIN"/>
    <property type="match status" value="1"/>
</dbReference>
<organism evidence="12 13">
    <name type="scientific">Spongisporangium articulatum</name>
    <dbReference type="NCBI Taxonomy" id="3362603"/>
    <lineage>
        <taxon>Bacteria</taxon>
        <taxon>Bacillati</taxon>
        <taxon>Actinomycetota</taxon>
        <taxon>Actinomycetes</taxon>
        <taxon>Kineosporiales</taxon>
        <taxon>Kineosporiaceae</taxon>
        <taxon>Spongisporangium</taxon>
    </lineage>
</organism>
<dbReference type="RefSeq" id="WP_398278379.1">
    <property type="nucleotide sequence ID" value="NZ_JBITLV010000002.1"/>
</dbReference>
<sequence>MTRSRLMRAVIALVAVVGMAVLAATLVPDATAVASAKQAPVLVLRVHAPTAKAFKALRKNYDLLEKRSGDDYFVLGDAAVQKSLKAKGYRVSVADTLAPLSPAPTSTLRAAATYATFYGGYHTAAAQQQHLRDVAATYPTLATVVDYGDSWLKTKNRGGNDLLAICITKKNAGDCALNPNVPKPRSVLYAAIHARELATAEIAWNWIDYLTQGYGTNAAVTSLLDTTELWVIPVANPDGRQIVESGGNSPYYQRKNADDARGNCRRPPTSSNQYGVDMNRNATFHWGGVGSTNTACAQEYRGTSAASEPETAAQQALFNNLFKDQRGPNITDAAPATATGTFISYHSYASLTLYPWGDTTNAAPNKTKLKALADRMVAASGSGYTTGQGPSILYGTSGTTDDDMYGRLGVASFTTELGAANTSCDGFMPPYSCVGSRFWPQEQKALMVLAQAAAGPYR</sequence>
<dbReference type="Gene3D" id="3.40.630.10">
    <property type="entry name" value="Zn peptidases"/>
    <property type="match status" value="1"/>
</dbReference>
<evidence type="ECO:0000256" key="7">
    <source>
        <dbReference type="ARBA" id="ARBA00023049"/>
    </source>
</evidence>
<dbReference type="PROSITE" id="PS00133">
    <property type="entry name" value="CARBOXYPEPT_ZN_2"/>
    <property type="match status" value="1"/>
</dbReference>
<feature type="region of interest" description="Disordered" evidence="9">
    <location>
        <begin position="256"/>
        <end position="277"/>
    </location>
</feature>
<dbReference type="PANTHER" id="PTHR11705">
    <property type="entry name" value="PROTEASE FAMILY M14 CARBOXYPEPTIDASE A,B"/>
    <property type="match status" value="1"/>
</dbReference>
<feature type="chain" id="PRO_5046677469" evidence="10">
    <location>
        <begin position="24"/>
        <end position="458"/>
    </location>
</feature>
<protein>
    <submittedName>
        <fullName evidence="12">M14 family zinc carboxypeptidase</fullName>
    </submittedName>
</protein>
<keyword evidence="7" id="KW-0482">Metalloprotease</keyword>
<keyword evidence="10" id="KW-0732">Signal</keyword>
<evidence type="ECO:0000256" key="6">
    <source>
        <dbReference type="ARBA" id="ARBA00022833"/>
    </source>
</evidence>
<evidence type="ECO:0000256" key="8">
    <source>
        <dbReference type="PROSITE-ProRule" id="PRU01379"/>
    </source>
</evidence>
<evidence type="ECO:0000256" key="9">
    <source>
        <dbReference type="SAM" id="MobiDB-lite"/>
    </source>
</evidence>
<accession>A0ABW8AM87</accession>
<evidence type="ECO:0000259" key="11">
    <source>
        <dbReference type="PROSITE" id="PS52035"/>
    </source>
</evidence>
<dbReference type="SUPFAM" id="SSF53187">
    <property type="entry name" value="Zn-dependent exopeptidases"/>
    <property type="match status" value="1"/>
</dbReference>
<keyword evidence="3" id="KW-0645">Protease</keyword>
<name>A0ABW8AM87_9ACTN</name>
<keyword evidence="12" id="KW-0121">Carboxypeptidase</keyword>
<gene>
    <name evidence="12" type="ORF">ACIB24_09060</name>
</gene>
<proteinExistence type="inferred from homology"/>
<evidence type="ECO:0000313" key="13">
    <source>
        <dbReference type="Proteomes" id="UP001612915"/>
    </source>
</evidence>
<dbReference type="Proteomes" id="UP001612915">
    <property type="component" value="Unassembled WGS sequence"/>
</dbReference>
<keyword evidence="4" id="KW-0479">Metal-binding</keyword>
<feature type="active site" description="Proton donor/acceptor" evidence="8">
    <location>
        <position position="416"/>
    </location>
</feature>